<feature type="compositionally biased region" description="Basic and acidic residues" evidence="1">
    <location>
        <begin position="1223"/>
        <end position="1234"/>
    </location>
</feature>
<accession>A0A8H5ADJ8</accession>
<feature type="compositionally biased region" description="Basic and acidic residues" evidence="1">
    <location>
        <begin position="1243"/>
        <end position="1252"/>
    </location>
</feature>
<evidence type="ECO:0000256" key="1">
    <source>
        <dbReference type="SAM" id="MobiDB-lite"/>
    </source>
</evidence>
<feature type="compositionally biased region" description="Basic and acidic residues" evidence="1">
    <location>
        <begin position="882"/>
        <end position="909"/>
    </location>
</feature>
<evidence type="ECO:0000313" key="3">
    <source>
        <dbReference type="Proteomes" id="UP000558688"/>
    </source>
</evidence>
<reference evidence="2" key="1">
    <citation type="submission" date="2020-02" db="EMBL/GenBank/DDBJ databases">
        <title>Identification and distribution of gene clusters putatively required for synthesis of sphingolipid metabolism inhibitors in phylogenetically diverse species of the filamentous fungus Fusarium.</title>
        <authorList>
            <person name="Kim H.-S."/>
            <person name="Busman M."/>
            <person name="Brown D.W."/>
            <person name="Divon H."/>
            <person name="Uhlig S."/>
            <person name="Proctor R.H."/>
        </authorList>
    </citation>
    <scope>NUCLEOTIDE SEQUENCE [LARGE SCALE GENOMIC DNA]</scope>
    <source>
        <strain evidence="2">NRRL 39464</strain>
    </source>
</reference>
<dbReference type="EMBL" id="JAAFOW010000942">
    <property type="protein sequence ID" value="KAF5263247.1"/>
    <property type="molecule type" value="Genomic_DNA"/>
</dbReference>
<proteinExistence type="predicted"/>
<feature type="compositionally biased region" description="Basic and acidic residues" evidence="1">
    <location>
        <begin position="560"/>
        <end position="569"/>
    </location>
</feature>
<feature type="compositionally biased region" description="Low complexity" evidence="1">
    <location>
        <begin position="916"/>
        <end position="934"/>
    </location>
</feature>
<feature type="compositionally biased region" description="Polar residues" evidence="1">
    <location>
        <begin position="688"/>
        <end position="707"/>
    </location>
</feature>
<dbReference type="Proteomes" id="UP000558688">
    <property type="component" value="Unassembled WGS sequence"/>
</dbReference>
<feature type="compositionally biased region" description="Polar residues" evidence="1">
    <location>
        <begin position="488"/>
        <end position="497"/>
    </location>
</feature>
<feature type="compositionally biased region" description="Polar residues" evidence="1">
    <location>
        <begin position="989"/>
        <end position="1000"/>
    </location>
</feature>
<feature type="compositionally biased region" description="Basic and acidic residues" evidence="1">
    <location>
        <begin position="272"/>
        <end position="290"/>
    </location>
</feature>
<name>A0A8H5ADJ8_FUSOX</name>
<feature type="compositionally biased region" description="Low complexity" evidence="1">
    <location>
        <begin position="634"/>
        <end position="643"/>
    </location>
</feature>
<feature type="compositionally biased region" description="Low complexity" evidence="1">
    <location>
        <begin position="137"/>
        <end position="153"/>
    </location>
</feature>
<feature type="compositionally biased region" description="Basic and acidic residues" evidence="1">
    <location>
        <begin position="181"/>
        <end position="192"/>
    </location>
</feature>
<comment type="caution">
    <text evidence="2">The sequence shown here is derived from an EMBL/GenBank/DDBJ whole genome shotgun (WGS) entry which is preliminary data.</text>
</comment>
<evidence type="ECO:0000313" key="2">
    <source>
        <dbReference type="EMBL" id="KAF5263247.1"/>
    </source>
</evidence>
<feature type="compositionally biased region" description="Acidic residues" evidence="1">
    <location>
        <begin position="49"/>
        <end position="61"/>
    </location>
</feature>
<feature type="region of interest" description="Disordered" evidence="1">
    <location>
        <begin position="854"/>
        <end position="1268"/>
    </location>
</feature>
<feature type="compositionally biased region" description="Low complexity" evidence="1">
    <location>
        <begin position="312"/>
        <end position="323"/>
    </location>
</feature>
<feature type="compositionally biased region" description="Low complexity" evidence="1">
    <location>
        <begin position="87"/>
        <end position="107"/>
    </location>
</feature>
<feature type="compositionally biased region" description="Polar residues" evidence="1">
    <location>
        <begin position="644"/>
        <end position="659"/>
    </location>
</feature>
<feature type="compositionally biased region" description="Low complexity" evidence="1">
    <location>
        <begin position="955"/>
        <end position="988"/>
    </location>
</feature>
<feature type="compositionally biased region" description="Low complexity" evidence="1">
    <location>
        <begin position="1132"/>
        <end position="1207"/>
    </location>
</feature>
<feature type="region of interest" description="Disordered" evidence="1">
    <location>
        <begin position="1"/>
        <end position="236"/>
    </location>
</feature>
<feature type="compositionally biased region" description="Polar residues" evidence="1">
    <location>
        <begin position="1"/>
        <end position="32"/>
    </location>
</feature>
<gene>
    <name evidence="2" type="ORF">FOXYS1_6011</name>
</gene>
<feature type="compositionally biased region" description="Polar residues" evidence="1">
    <location>
        <begin position="464"/>
        <end position="481"/>
    </location>
</feature>
<feature type="region of interest" description="Disordered" evidence="1">
    <location>
        <begin position="769"/>
        <end position="841"/>
    </location>
</feature>
<feature type="region of interest" description="Disordered" evidence="1">
    <location>
        <begin position="251"/>
        <end position="292"/>
    </location>
</feature>
<feature type="compositionally biased region" description="Low complexity" evidence="1">
    <location>
        <begin position="1081"/>
        <end position="1092"/>
    </location>
</feature>
<sequence length="1287" mass="136675">MDGTYNNPYAQGQSQSPLSPQTPGGYQVNVNRTKTRKWVQAPTQKYDGDDWGADEFEDDEPPPPPPVPRVTTGLRPVGQRTESFGPSPRLAAAVASSSRSSSNAPSLQLQTNHPDVPNPGHPEQSHNVSSPVTERTGSPAPLSSGAGSSKAPSYHQQPDVRSSTPQSTASSAARASPSIRPDFRHIDDERKLGGSPLSIAENIAPRPDDRSTPPINEPNQPGHGRGDGPAIDKVQKQPTFDAILAKREELGLGSQGLHDPPTLDSIASSEPASHKEETVIHSPADIDRKRLSVSPQLPDVARMSVFGADFFSSGSNPGAPASAQDPTKQDQPSVPSQATDTPGNLATLEEKPRESEDNTSTPGPNSSTSLAPANDPRAVPPLRTPSPNSKGLFPSPREPASATDSKITPTEPLHPRQPDYSPSNYEPNSALTQGSLNTFNSSPVKESDVLSEEIMRSLSPIAPTPSSAVSRPLPDNSQSLTPGDRGVTRNSSYTLSDYDSYWADSNEKPGQDSKIEAEVQEKPKTETSPVHEQQQQPTVQPLSSIVVSTESHPTAQPESPKSDSRRRFSWEAGFDSPPKILPVEPPSGTFNNEAPRPASPSPLAPAGVQSPKDEALDVASQTKESPRNAETPRIIIPSSGGISHQVSKASTLPPSQQPATLEPPSPVSIENDDATPRTVENRRPSVAENKSLTQIPSNLTSASPTPDKSTKALPPSQFPQTTPWRDIMSLATPVQRTLKFEAGLATHQAWESGLENWLSNLMTEHPEYANGTSSFSGAGVPTSQKGHASGPSLSHNQQPYYQQYLNASSPTTGPPPGRSRLGGSVPSGTSGFGNSSNQIGTKGKEFMQSAGKMGKGLFSKGKSKLRGTGDKGEPTSPVQTKFKAERRASWGLDRLTRSRADDSSEKDVVNSRPSTQSYHAPQSSQSSSMLQFGSVPSTGESGKRLASRESYGPQLSQDPSASASTSASASASSSLSASPSLSPGYPSLRLQNPSAFSNLSIELPRKPPNLRRSTDPSPTSPASPSWSATPFIPYRPRTTSPLSGAHSRSRSTTSLAPPMSRTQSMPGVNGSGHILFSPQHRPGSPSGSPSRVRIPRKPADEAFPPISPVRTSVLEPEQMHERRSTSPIMGVSTSTPARLRRPSSPLRTFTSSSTGSLGTFPSTPSSSISSTSSYRSYDALSGSYGTTYSSVPSTPTSTRSRSPSISSLETIPDTPDAEEAALEAERIAQLKADADAAEGNESSDLKGKDGQTRGRTMGFGSRDKRKRWSVCGAERRGDLDLETIWED</sequence>
<protein>
    <submittedName>
        <fullName evidence="2">Uncharacterized protein</fullName>
    </submittedName>
</protein>
<feature type="compositionally biased region" description="Polar residues" evidence="1">
    <location>
        <begin position="125"/>
        <end position="136"/>
    </location>
</feature>
<feature type="compositionally biased region" description="Low complexity" evidence="1">
    <location>
        <begin position="1016"/>
        <end position="1030"/>
    </location>
</feature>
<feature type="compositionally biased region" description="Polar residues" evidence="1">
    <location>
        <begin position="770"/>
        <end position="807"/>
    </location>
</feature>
<feature type="compositionally biased region" description="Polar residues" evidence="1">
    <location>
        <begin position="1050"/>
        <end position="1066"/>
    </location>
</feature>
<feature type="compositionally biased region" description="Low complexity" evidence="1">
    <location>
        <begin position="161"/>
        <end position="178"/>
    </location>
</feature>
<feature type="compositionally biased region" description="Polar residues" evidence="1">
    <location>
        <begin position="526"/>
        <end position="559"/>
    </location>
</feature>
<feature type="compositionally biased region" description="Polar residues" evidence="1">
    <location>
        <begin position="324"/>
        <end position="344"/>
    </location>
</feature>
<feature type="compositionally biased region" description="Low complexity" evidence="1">
    <location>
        <begin position="358"/>
        <end position="369"/>
    </location>
</feature>
<feature type="compositionally biased region" description="Basic and acidic residues" evidence="1">
    <location>
        <begin position="505"/>
        <end position="525"/>
    </location>
</feature>
<organism evidence="2 3">
    <name type="scientific">Fusarium oxysporum</name>
    <name type="common">Fusarium vascular wilt</name>
    <dbReference type="NCBI Taxonomy" id="5507"/>
    <lineage>
        <taxon>Eukaryota</taxon>
        <taxon>Fungi</taxon>
        <taxon>Dikarya</taxon>
        <taxon>Ascomycota</taxon>
        <taxon>Pezizomycotina</taxon>
        <taxon>Sordariomycetes</taxon>
        <taxon>Hypocreomycetidae</taxon>
        <taxon>Hypocreales</taxon>
        <taxon>Nectriaceae</taxon>
        <taxon>Fusarium</taxon>
        <taxon>Fusarium oxysporum species complex</taxon>
    </lineage>
</organism>
<feature type="compositionally biased region" description="Polar residues" evidence="1">
    <location>
        <begin position="420"/>
        <end position="444"/>
    </location>
</feature>
<feature type="region of interest" description="Disordered" evidence="1">
    <location>
        <begin position="308"/>
        <end position="725"/>
    </location>
</feature>
<feature type="compositionally biased region" description="Low complexity" evidence="1">
    <location>
        <begin position="818"/>
        <end position="828"/>
    </location>
</feature>